<dbReference type="SUPFAM" id="SSF109998">
    <property type="entry name" value="Triger factor/SurA peptide-binding domain-like"/>
    <property type="match status" value="1"/>
</dbReference>
<evidence type="ECO:0000313" key="15">
    <source>
        <dbReference type="Proteomes" id="UP001236657"/>
    </source>
</evidence>
<evidence type="ECO:0000256" key="9">
    <source>
        <dbReference type="ARBA" id="ARBA00040743"/>
    </source>
</evidence>
<evidence type="ECO:0000256" key="3">
    <source>
        <dbReference type="ARBA" id="ARBA00022519"/>
    </source>
</evidence>
<dbReference type="SUPFAM" id="SSF54534">
    <property type="entry name" value="FKBP-like"/>
    <property type="match status" value="1"/>
</dbReference>
<evidence type="ECO:0000313" key="14">
    <source>
        <dbReference type="EMBL" id="WML91586.1"/>
    </source>
</evidence>
<evidence type="ECO:0000256" key="1">
    <source>
        <dbReference type="ARBA" id="ARBA00004382"/>
    </source>
</evidence>
<keyword evidence="2" id="KW-1003">Cell membrane</keyword>
<keyword evidence="6 12" id="KW-0472">Membrane</keyword>
<evidence type="ECO:0000256" key="11">
    <source>
        <dbReference type="PROSITE-ProRule" id="PRU00278"/>
    </source>
</evidence>
<keyword evidence="11" id="KW-0697">Rotamase</keyword>
<dbReference type="InterPro" id="IPR046357">
    <property type="entry name" value="PPIase_dom_sf"/>
</dbReference>
<dbReference type="RefSeq" id="WP_308896402.1">
    <property type="nucleotide sequence ID" value="NZ_CP133218.1"/>
</dbReference>
<evidence type="ECO:0000256" key="6">
    <source>
        <dbReference type="ARBA" id="ARBA00023136"/>
    </source>
</evidence>
<dbReference type="PROSITE" id="PS50198">
    <property type="entry name" value="PPIC_PPIASE_2"/>
    <property type="match status" value="1"/>
</dbReference>
<dbReference type="Gene3D" id="3.10.50.40">
    <property type="match status" value="1"/>
</dbReference>
<dbReference type="Proteomes" id="UP001236657">
    <property type="component" value="Chromosome"/>
</dbReference>
<accession>A0ABY9MSF8</accession>
<reference evidence="14 15" key="1">
    <citation type="submission" date="2023-08" db="EMBL/GenBank/DDBJ databases">
        <title>New molecular markers tilS and rpoB for phylogenetic and monitoring studies of the genus Thiothrix biodiversity.</title>
        <authorList>
            <person name="Ravin N.V."/>
            <person name="Smolyakov D."/>
            <person name="Markov N.D."/>
            <person name="Beletsky A.V."/>
            <person name="Mardanov A.V."/>
            <person name="Rudenko T.S."/>
            <person name="Grabovich M.Y."/>
        </authorList>
    </citation>
    <scope>NUCLEOTIDE SEQUENCE [LARGE SCALE GENOMIC DNA]</scope>
    <source>
        <strain evidence="14 15">MK1</strain>
    </source>
</reference>
<evidence type="ECO:0000256" key="10">
    <source>
        <dbReference type="ARBA" id="ARBA00042775"/>
    </source>
</evidence>
<dbReference type="InterPro" id="IPR000297">
    <property type="entry name" value="PPIase_PpiC"/>
</dbReference>
<dbReference type="InterPro" id="IPR027304">
    <property type="entry name" value="Trigger_fact/SurA_dom_sf"/>
</dbReference>
<dbReference type="Pfam" id="PF13624">
    <property type="entry name" value="SurA_N_3"/>
    <property type="match status" value="1"/>
</dbReference>
<dbReference type="PANTHER" id="PTHR47529:SF1">
    <property type="entry name" value="PERIPLASMIC CHAPERONE PPID"/>
    <property type="match status" value="1"/>
</dbReference>
<organism evidence="14 15">
    <name type="scientific">Thiothrix lacustris</name>
    <dbReference type="NCBI Taxonomy" id="525917"/>
    <lineage>
        <taxon>Bacteria</taxon>
        <taxon>Pseudomonadati</taxon>
        <taxon>Pseudomonadota</taxon>
        <taxon>Gammaproteobacteria</taxon>
        <taxon>Thiotrichales</taxon>
        <taxon>Thiotrichaceae</taxon>
        <taxon>Thiothrix</taxon>
    </lineage>
</organism>
<sequence>MLQSIHDKAKGWIAYAIVGIIIVPFALTGIYDYLQGGGGKLSAAVVNGEEIPVKTVQNALLQIKQQFGGKLPEGMDEALKGNALDSVINQTLIQQKIHQGGYRASNQEVADAISKIEVFQKDGKFDQLTYENFLKIQRRSPVEFEAQVRTDLTQQQLRGAVMNTAFLPKAEAEQYQALRNQQRDIEVFTLKQADFQAKAQVTDDQIAKYYEQNKAAYMTDERAQLSYVELKRDDLAAKATVDDTALKTWFDNNADHYVQPEEHITSHILVAVDDPAKDADAKKRIDALYAEIKAGTRTFEAIARADSDDKITAEKDGQMGAVVAGDWGAEFEKAVFALKAGEMSEPVKTEAGYEIIRVATINPSKSKTFEEALAAVEDDYRKDQAEKAFLDKGEVLGRLAYEQDGDLAPAAKETGLTLQQTDWITPVQGQGIAANDKVRAAAFSEDVLKSGKNSDLLELEDGSAVVIRVINHEAAAQKPLDTVREDIRTALVAQEARKLTAQKGEELLKKLQETQAWGAALAATGLGAETAVEKSGLIGRTDTKFSPDILDQAFSLDHPAKDKLTWGSVALANGDYALLAVKAVKVGDASLGSDAGAVYSQSTGTRELDAFFKGLRETAKVETHPENL</sequence>
<evidence type="ECO:0000256" key="8">
    <source>
        <dbReference type="ARBA" id="ARBA00038408"/>
    </source>
</evidence>
<evidence type="ECO:0000256" key="2">
    <source>
        <dbReference type="ARBA" id="ARBA00022475"/>
    </source>
</evidence>
<feature type="domain" description="PpiC" evidence="13">
    <location>
        <begin position="260"/>
        <end position="360"/>
    </location>
</feature>
<keyword evidence="5 12" id="KW-1133">Transmembrane helix</keyword>
<dbReference type="EMBL" id="CP133218">
    <property type="protein sequence ID" value="WML91586.1"/>
    <property type="molecule type" value="Genomic_DNA"/>
</dbReference>
<keyword evidence="7" id="KW-0143">Chaperone</keyword>
<evidence type="ECO:0000256" key="7">
    <source>
        <dbReference type="ARBA" id="ARBA00023186"/>
    </source>
</evidence>
<evidence type="ECO:0000256" key="4">
    <source>
        <dbReference type="ARBA" id="ARBA00022692"/>
    </source>
</evidence>
<dbReference type="Pfam" id="PF00639">
    <property type="entry name" value="Rotamase"/>
    <property type="match status" value="1"/>
</dbReference>
<keyword evidence="4 12" id="KW-0812">Transmembrane</keyword>
<dbReference type="PANTHER" id="PTHR47529">
    <property type="entry name" value="PEPTIDYL-PROLYL CIS-TRANS ISOMERASE D"/>
    <property type="match status" value="1"/>
</dbReference>
<keyword evidence="11" id="KW-0413">Isomerase</keyword>
<evidence type="ECO:0000256" key="5">
    <source>
        <dbReference type="ARBA" id="ARBA00022989"/>
    </source>
</evidence>
<name>A0ABY9MSF8_9GAMM</name>
<dbReference type="Gene3D" id="1.10.4030.10">
    <property type="entry name" value="Porin chaperone SurA, peptide-binding domain"/>
    <property type="match status" value="1"/>
</dbReference>
<gene>
    <name evidence="14" type="ORF">RCF98_04380</name>
</gene>
<feature type="transmembrane region" description="Helical" evidence="12">
    <location>
        <begin position="12"/>
        <end position="34"/>
    </location>
</feature>
<keyword evidence="3" id="KW-0997">Cell inner membrane</keyword>
<comment type="similarity">
    <text evidence="8">Belongs to the PpiD chaperone family.</text>
</comment>
<comment type="subcellular location">
    <subcellularLocation>
        <location evidence="1">Cell inner membrane</location>
        <topology evidence="1">Single-pass type II membrane protein</topology>
        <orientation evidence="1">Periplasmic side</orientation>
    </subcellularLocation>
</comment>
<evidence type="ECO:0000259" key="13">
    <source>
        <dbReference type="PROSITE" id="PS50198"/>
    </source>
</evidence>
<protein>
    <recommendedName>
        <fullName evidence="9">Periplasmic chaperone PpiD</fullName>
    </recommendedName>
    <alternativeName>
        <fullName evidence="10">Periplasmic folding chaperone</fullName>
    </alternativeName>
</protein>
<keyword evidence="15" id="KW-1185">Reference proteome</keyword>
<proteinExistence type="inferred from homology"/>
<dbReference type="InterPro" id="IPR052029">
    <property type="entry name" value="PpiD_chaperone"/>
</dbReference>
<evidence type="ECO:0000256" key="12">
    <source>
        <dbReference type="SAM" id="Phobius"/>
    </source>
</evidence>